<reference evidence="7 8" key="1">
    <citation type="submission" date="2019-01" db="EMBL/GenBank/DDBJ databases">
        <title>Genome Assembly of Collichthys lucidus.</title>
        <authorList>
            <person name="Cai M."/>
            <person name="Xiao S."/>
        </authorList>
    </citation>
    <scope>NUCLEOTIDE SEQUENCE [LARGE SCALE GENOMIC DNA]</scope>
    <source>
        <strain evidence="7">JT15FE1705JMU</strain>
        <tissue evidence="7">Muscle</tissue>
    </source>
</reference>
<evidence type="ECO:0000256" key="3">
    <source>
        <dbReference type="ARBA" id="ARBA00019097"/>
    </source>
</evidence>
<feature type="compositionally biased region" description="Basic and acidic residues" evidence="6">
    <location>
        <begin position="117"/>
        <end position="135"/>
    </location>
</feature>
<dbReference type="PANTHER" id="PTHR11429:SF0">
    <property type="entry name" value="MYELIN BASIC PROTEIN"/>
    <property type="match status" value="1"/>
</dbReference>
<feature type="compositionally biased region" description="Low complexity" evidence="6">
    <location>
        <begin position="97"/>
        <end position="111"/>
    </location>
</feature>
<evidence type="ECO:0000256" key="1">
    <source>
        <dbReference type="ARBA" id="ARBA00004392"/>
    </source>
</evidence>
<evidence type="ECO:0000313" key="7">
    <source>
        <dbReference type="EMBL" id="TKS81715.1"/>
    </source>
</evidence>
<dbReference type="PRINTS" id="PR00212">
    <property type="entry name" value="MYELINMBP"/>
</dbReference>
<evidence type="ECO:0000256" key="5">
    <source>
        <dbReference type="ARBA" id="ARBA00023136"/>
    </source>
</evidence>
<evidence type="ECO:0000256" key="2">
    <source>
        <dbReference type="ARBA" id="ARBA00005936"/>
    </source>
</evidence>
<dbReference type="AlphaFoldDB" id="A0A4U5V5H4"/>
<organism evidence="7 8">
    <name type="scientific">Collichthys lucidus</name>
    <name type="common">Big head croaker</name>
    <name type="synonym">Sciaena lucida</name>
    <dbReference type="NCBI Taxonomy" id="240159"/>
    <lineage>
        <taxon>Eukaryota</taxon>
        <taxon>Metazoa</taxon>
        <taxon>Chordata</taxon>
        <taxon>Craniata</taxon>
        <taxon>Vertebrata</taxon>
        <taxon>Euteleostomi</taxon>
        <taxon>Actinopterygii</taxon>
        <taxon>Neopterygii</taxon>
        <taxon>Teleostei</taxon>
        <taxon>Neoteleostei</taxon>
        <taxon>Acanthomorphata</taxon>
        <taxon>Eupercaria</taxon>
        <taxon>Sciaenidae</taxon>
        <taxon>Collichthys</taxon>
    </lineage>
</organism>
<comment type="subcellular location">
    <subcellularLocation>
        <location evidence="1">Myelin membrane</location>
        <topology evidence="1">Peripheral membrane protein</topology>
        <orientation evidence="1">Cytoplasmic side</orientation>
    </subcellularLocation>
</comment>
<dbReference type="GO" id="GO:0019911">
    <property type="term" value="F:structural constituent of myelin sheath"/>
    <property type="evidence" value="ECO:0007669"/>
    <property type="project" value="InterPro"/>
</dbReference>
<feature type="region of interest" description="Disordered" evidence="6">
    <location>
        <begin position="201"/>
        <end position="292"/>
    </location>
</feature>
<comment type="similarity">
    <text evidence="2">Belongs to the myelin basic protein family.</text>
</comment>
<dbReference type="STRING" id="240159.A0A4U5V5H4"/>
<feature type="region of interest" description="Disordered" evidence="6">
    <location>
        <begin position="82"/>
        <end position="153"/>
    </location>
</feature>
<dbReference type="Proteomes" id="UP000298787">
    <property type="component" value="Chromosome 14"/>
</dbReference>
<dbReference type="Pfam" id="PF01669">
    <property type="entry name" value="Myelin_MBP"/>
    <property type="match status" value="1"/>
</dbReference>
<keyword evidence="8" id="KW-1185">Reference proteome</keyword>
<keyword evidence="5" id="KW-0472">Membrane</keyword>
<dbReference type="GO" id="GO:0043209">
    <property type="term" value="C:myelin sheath"/>
    <property type="evidence" value="ECO:0007669"/>
    <property type="project" value="UniProtKB-SubCell"/>
</dbReference>
<evidence type="ECO:0000256" key="4">
    <source>
        <dbReference type="ARBA" id="ARBA00022475"/>
    </source>
</evidence>
<sequence>MLQTVSGPKALRMTIFTQKKSKCNVSVEAFITSTQLAYDFSALVMSTALLKPKPIDDPCCFCAGLGEADANQNNGCILEKPAVTDSTGTEGPHQSWPDASTADPDAATPRPHLVRLFSRDAPGREDNTFKDRPSESDELQTIQEHSGAASECGATRTPHLKYILATTTTTTMASASSSAQAAFGLGRRKKNPGVLDQIGKFFGGDKKRKSKGSFRGALSPGPQKASATSPRKRGAENAVVHFFRTIVSPAPPKSRGDQKSQSAKAKKASGDGKGSLTRIFKMGSRSASPAKR</sequence>
<dbReference type="EMBL" id="CM014091">
    <property type="protein sequence ID" value="TKS81715.1"/>
    <property type="molecule type" value="Genomic_DNA"/>
</dbReference>
<gene>
    <name evidence="7" type="ORF">D9C73_015821</name>
</gene>
<protein>
    <recommendedName>
        <fullName evidence="3">Myelin basic protein</fullName>
    </recommendedName>
</protein>
<dbReference type="PANTHER" id="PTHR11429">
    <property type="entry name" value="MYELIN BASIC PROTEIN"/>
    <property type="match status" value="1"/>
</dbReference>
<proteinExistence type="inferred from homology"/>
<keyword evidence="4" id="KW-1003">Cell membrane</keyword>
<dbReference type="InterPro" id="IPR000548">
    <property type="entry name" value="Myelin_BP"/>
</dbReference>
<evidence type="ECO:0000313" key="8">
    <source>
        <dbReference type="Proteomes" id="UP000298787"/>
    </source>
</evidence>
<evidence type="ECO:0000256" key="6">
    <source>
        <dbReference type="SAM" id="MobiDB-lite"/>
    </source>
</evidence>
<name>A0A4U5V5H4_COLLU</name>
<accession>A0A4U5V5H4</accession>